<dbReference type="InterPro" id="IPR036259">
    <property type="entry name" value="MFS_trans_sf"/>
</dbReference>
<evidence type="ECO:0000256" key="6">
    <source>
        <dbReference type="SAM" id="Phobius"/>
    </source>
</evidence>
<dbReference type="GO" id="GO:0005351">
    <property type="term" value="F:carbohydrate:proton symporter activity"/>
    <property type="evidence" value="ECO:0007669"/>
    <property type="project" value="TreeGrafter"/>
</dbReference>
<accession>A0A0C9V3S0</accession>
<evidence type="ECO:0000256" key="1">
    <source>
        <dbReference type="ARBA" id="ARBA00004141"/>
    </source>
</evidence>
<evidence type="ECO:0000256" key="5">
    <source>
        <dbReference type="ARBA" id="ARBA00023136"/>
    </source>
</evidence>
<organism evidence="8 9">
    <name type="scientific">Sphaerobolus stellatus (strain SS14)</name>
    <dbReference type="NCBI Taxonomy" id="990650"/>
    <lineage>
        <taxon>Eukaryota</taxon>
        <taxon>Fungi</taxon>
        <taxon>Dikarya</taxon>
        <taxon>Basidiomycota</taxon>
        <taxon>Agaricomycotina</taxon>
        <taxon>Agaricomycetes</taxon>
        <taxon>Phallomycetidae</taxon>
        <taxon>Geastrales</taxon>
        <taxon>Sphaerobolaceae</taxon>
        <taxon>Sphaerobolus</taxon>
    </lineage>
</organism>
<dbReference type="SUPFAM" id="SSF103473">
    <property type="entry name" value="MFS general substrate transporter"/>
    <property type="match status" value="1"/>
</dbReference>
<dbReference type="PANTHER" id="PTHR48022">
    <property type="entry name" value="PLASTIDIC GLUCOSE TRANSPORTER 4"/>
    <property type="match status" value="1"/>
</dbReference>
<reference evidence="8 9" key="1">
    <citation type="submission" date="2014-06" db="EMBL/GenBank/DDBJ databases">
        <title>Evolutionary Origins and Diversification of the Mycorrhizal Mutualists.</title>
        <authorList>
            <consortium name="DOE Joint Genome Institute"/>
            <consortium name="Mycorrhizal Genomics Consortium"/>
            <person name="Kohler A."/>
            <person name="Kuo A."/>
            <person name="Nagy L.G."/>
            <person name="Floudas D."/>
            <person name="Copeland A."/>
            <person name="Barry K.W."/>
            <person name="Cichocki N."/>
            <person name="Veneault-Fourrey C."/>
            <person name="LaButti K."/>
            <person name="Lindquist E.A."/>
            <person name="Lipzen A."/>
            <person name="Lundell T."/>
            <person name="Morin E."/>
            <person name="Murat C."/>
            <person name="Riley R."/>
            <person name="Ohm R."/>
            <person name="Sun H."/>
            <person name="Tunlid A."/>
            <person name="Henrissat B."/>
            <person name="Grigoriev I.V."/>
            <person name="Hibbett D.S."/>
            <person name="Martin F."/>
        </authorList>
    </citation>
    <scope>NUCLEOTIDE SEQUENCE [LARGE SCALE GENOMIC DNA]</scope>
    <source>
        <strain evidence="8 9">SS14</strain>
    </source>
</reference>
<dbReference type="OrthoDB" id="6133115at2759"/>
<feature type="transmembrane region" description="Helical" evidence="6">
    <location>
        <begin position="192"/>
        <end position="211"/>
    </location>
</feature>
<dbReference type="HOGENOM" id="CLU_001265_30_0_1"/>
<feature type="domain" description="Major facilitator superfamily (MFS) profile" evidence="7">
    <location>
        <begin position="26"/>
        <end position="265"/>
    </location>
</feature>
<feature type="transmembrane region" description="Helical" evidence="6">
    <location>
        <begin position="123"/>
        <end position="151"/>
    </location>
</feature>
<sequence length="265" mass="29767">MELEKNVRKDVGYKTLFSTPDNRRRMRIIMALAFFSQWSGTGIVSYYLHVVFDDIGITNTTIQLLINGLLQIWNFIFALAGAFLCDRVGRRKLFIGSCIGMLVFRIAQTICFAQTAITGSKAAAHGVIAFIFLFNGAYDVAFSPLIISYTVEILPYNVRAKGFNVFGLTLFLAIIFNQYINPIALAAIGWKYYLVYVFWIAFELVYCYLFVVETKNLTLEETAVIFDGIEGVEKVSSHAIDSTSLTVHRRDFSTNKGGSTDKVDA</sequence>
<feature type="transmembrane region" description="Helical" evidence="6">
    <location>
        <begin position="93"/>
        <end position="117"/>
    </location>
</feature>
<dbReference type="AlphaFoldDB" id="A0A0C9V3S0"/>
<keyword evidence="5 6" id="KW-0472">Membrane</keyword>
<dbReference type="PANTHER" id="PTHR48022:SF64">
    <property type="entry name" value="MAJOR FACILITATOR SUPERFAMILY (MFS) PROFILE DOMAIN-CONTAINING PROTEIN"/>
    <property type="match status" value="1"/>
</dbReference>
<evidence type="ECO:0000313" key="9">
    <source>
        <dbReference type="Proteomes" id="UP000054279"/>
    </source>
</evidence>
<dbReference type="Pfam" id="PF00083">
    <property type="entry name" value="Sugar_tr"/>
    <property type="match status" value="1"/>
</dbReference>
<dbReference type="InterPro" id="IPR050360">
    <property type="entry name" value="MFS_Sugar_Transporters"/>
</dbReference>
<evidence type="ECO:0000313" key="8">
    <source>
        <dbReference type="EMBL" id="KIJ36377.1"/>
    </source>
</evidence>
<protein>
    <recommendedName>
        <fullName evidence="7">Major facilitator superfamily (MFS) profile domain-containing protein</fullName>
    </recommendedName>
</protein>
<evidence type="ECO:0000256" key="3">
    <source>
        <dbReference type="ARBA" id="ARBA00022692"/>
    </source>
</evidence>
<evidence type="ECO:0000256" key="2">
    <source>
        <dbReference type="ARBA" id="ARBA00010992"/>
    </source>
</evidence>
<dbReference type="InterPro" id="IPR020846">
    <property type="entry name" value="MFS_dom"/>
</dbReference>
<feature type="transmembrane region" description="Helical" evidence="6">
    <location>
        <begin position="68"/>
        <end position="86"/>
    </location>
</feature>
<keyword evidence="4 6" id="KW-1133">Transmembrane helix</keyword>
<feature type="transmembrane region" description="Helical" evidence="6">
    <location>
        <begin position="163"/>
        <end position="180"/>
    </location>
</feature>
<evidence type="ECO:0000256" key="4">
    <source>
        <dbReference type="ARBA" id="ARBA00022989"/>
    </source>
</evidence>
<feature type="transmembrane region" description="Helical" evidence="6">
    <location>
        <begin position="28"/>
        <end position="48"/>
    </location>
</feature>
<comment type="subcellular location">
    <subcellularLocation>
        <location evidence="1">Membrane</location>
        <topology evidence="1">Multi-pass membrane protein</topology>
    </subcellularLocation>
</comment>
<dbReference type="EMBL" id="KN837179">
    <property type="protein sequence ID" value="KIJ36377.1"/>
    <property type="molecule type" value="Genomic_DNA"/>
</dbReference>
<keyword evidence="3 6" id="KW-0812">Transmembrane</keyword>
<dbReference type="GO" id="GO:0016020">
    <property type="term" value="C:membrane"/>
    <property type="evidence" value="ECO:0007669"/>
    <property type="project" value="UniProtKB-SubCell"/>
</dbReference>
<comment type="similarity">
    <text evidence="2">Belongs to the major facilitator superfamily. Sugar transporter (TC 2.A.1.1) family.</text>
</comment>
<gene>
    <name evidence="8" type="ORF">M422DRAFT_782283</name>
</gene>
<dbReference type="InterPro" id="IPR005828">
    <property type="entry name" value="MFS_sugar_transport-like"/>
</dbReference>
<dbReference type="Proteomes" id="UP000054279">
    <property type="component" value="Unassembled WGS sequence"/>
</dbReference>
<keyword evidence="9" id="KW-1185">Reference proteome</keyword>
<proteinExistence type="inferred from homology"/>
<dbReference type="Gene3D" id="1.20.1250.20">
    <property type="entry name" value="MFS general substrate transporter like domains"/>
    <property type="match status" value="1"/>
</dbReference>
<dbReference type="PROSITE" id="PS50850">
    <property type="entry name" value="MFS"/>
    <property type="match status" value="1"/>
</dbReference>
<evidence type="ECO:0000259" key="7">
    <source>
        <dbReference type="PROSITE" id="PS50850"/>
    </source>
</evidence>
<name>A0A0C9V3S0_SPHS4</name>